<dbReference type="Gene3D" id="3.20.20.70">
    <property type="entry name" value="Aldolase class I"/>
    <property type="match status" value="1"/>
</dbReference>
<dbReference type="RefSeq" id="WP_158078769.1">
    <property type="nucleotide sequence ID" value="NZ_LZZM01000173.1"/>
</dbReference>
<dbReference type="InterPro" id="IPR023885">
    <property type="entry name" value="4Fe4S-binding_SPASM_dom"/>
</dbReference>
<dbReference type="InterPro" id="IPR007197">
    <property type="entry name" value="rSAM"/>
</dbReference>
<evidence type="ECO:0000259" key="5">
    <source>
        <dbReference type="PROSITE" id="PS51918"/>
    </source>
</evidence>
<organism evidence="6 7">
    <name type="scientific">Clostridium puniceum</name>
    <dbReference type="NCBI Taxonomy" id="29367"/>
    <lineage>
        <taxon>Bacteria</taxon>
        <taxon>Bacillati</taxon>
        <taxon>Bacillota</taxon>
        <taxon>Clostridia</taxon>
        <taxon>Eubacteriales</taxon>
        <taxon>Clostridiaceae</taxon>
        <taxon>Clostridium</taxon>
    </lineage>
</organism>
<dbReference type="NCBIfam" id="TIGR04085">
    <property type="entry name" value="rSAM_more_4Fe4S"/>
    <property type="match status" value="1"/>
</dbReference>
<accession>A0A1S8TFM3</accession>
<reference evidence="6 7" key="1">
    <citation type="submission" date="2016-05" db="EMBL/GenBank/DDBJ databases">
        <title>Microbial solvent formation.</title>
        <authorList>
            <person name="Poehlein A."/>
            <person name="Montoya Solano J.D."/>
            <person name="Flitsch S."/>
            <person name="Krabben P."/>
            <person name="Duerre P."/>
            <person name="Daniel R."/>
        </authorList>
    </citation>
    <scope>NUCLEOTIDE SEQUENCE [LARGE SCALE GENOMIC DNA]</scope>
    <source>
        <strain evidence="6 7">DSM 2619</strain>
    </source>
</reference>
<dbReference type="GO" id="GO:0003824">
    <property type="term" value="F:catalytic activity"/>
    <property type="evidence" value="ECO:0007669"/>
    <property type="project" value="InterPro"/>
</dbReference>
<dbReference type="SFLD" id="SFLDS00029">
    <property type="entry name" value="Radical_SAM"/>
    <property type="match status" value="1"/>
</dbReference>
<dbReference type="PANTHER" id="PTHR11228:SF7">
    <property type="entry name" value="PQQA PEPTIDE CYCLASE"/>
    <property type="match status" value="1"/>
</dbReference>
<dbReference type="GO" id="GO:0051536">
    <property type="term" value="F:iron-sulfur cluster binding"/>
    <property type="evidence" value="ECO:0007669"/>
    <property type="project" value="UniProtKB-KW"/>
</dbReference>
<sequence length="352" mass="40285">MVNNNHNIFIKRYMDEGYYIYFNKNTGVNVRCEFKENEEPFWSNHGPELIDISITKWCDKGCEFCYRNSNEHGKHMSVDDFEDILRQAVEMDTLQVALGGGNPNQHPEFIKFLQLAREKYGIVPSYTTNGRGLTLEVLNASKRYCGAVAVSAYEPYSEMRASVTKLLNKGIKTNIHFVLTSSSVDIAIDWLENLPNHLEGINAIVFLNYKPVGRNILNKELLLKNNKKFVKLFNIIESKKLPFKIGFDSCSISGVVSCMNIKKEYIESCEAGRFSAFISEDFKLYPCSFMMDKVVGIDLKKKRIIDAWRDSNQFNTIRDKLQNNNCVGFCEKEGICNGGCPIFKDILLCDKK</sequence>
<dbReference type="InterPro" id="IPR050377">
    <property type="entry name" value="Radical_SAM_PqqE_MftC-like"/>
</dbReference>
<keyword evidence="1" id="KW-0949">S-adenosyl-L-methionine</keyword>
<dbReference type="InterPro" id="IPR058240">
    <property type="entry name" value="rSAM_sf"/>
</dbReference>
<protein>
    <submittedName>
        <fullName evidence="6">Coenzyme PQQ synthesis protein E</fullName>
    </submittedName>
</protein>
<dbReference type="CDD" id="cd01335">
    <property type="entry name" value="Radical_SAM"/>
    <property type="match status" value="1"/>
</dbReference>
<dbReference type="InterPro" id="IPR013785">
    <property type="entry name" value="Aldolase_TIM"/>
</dbReference>
<dbReference type="SUPFAM" id="SSF102114">
    <property type="entry name" value="Radical SAM enzymes"/>
    <property type="match status" value="1"/>
</dbReference>
<keyword evidence="2" id="KW-0479">Metal-binding</keyword>
<evidence type="ECO:0000256" key="1">
    <source>
        <dbReference type="ARBA" id="ARBA00022691"/>
    </source>
</evidence>
<keyword evidence="3" id="KW-0408">Iron</keyword>
<feature type="domain" description="Radical SAM core" evidence="5">
    <location>
        <begin position="44"/>
        <end position="248"/>
    </location>
</feature>
<dbReference type="Pfam" id="PF04055">
    <property type="entry name" value="Radical_SAM"/>
    <property type="match status" value="1"/>
</dbReference>
<dbReference type="GO" id="GO:0046872">
    <property type="term" value="F:metal ion binding"/>
    <property type="evidence" value="ECO:0007669"/>
    <property type="project" value="UniProtKB-KW"/>
</dbReference>
<dbReference type="STRING" id="29367.CLPUN_27080"/>
<evidence type="ECO:0000313" key="6">
    <source>
        <dbReference type="EMBL" id="OOM76476.1"/>
    </source>
</evidence>
<gene>
    <name evidence="6" type="primary">pqqE</name>
    <name evidence="6" type="ORF">CLPUN_27080</name>
</gene>
<dbReference type="OrthoDB" id="9763993at2"/>
<dbReference type="PANTHER" id="PTHR11228">
    <property type="entry name" value="RADICAL SAM DOMAIN PROTEIN"/>
    <property type="match status" value="1"/>
</dbReference>
<evidence type="ECO:0000256" key="4">
    <source>
        <dbReference type="ARBA" id="ARBA00023014"/>
    </source>
</evidence>
<keyword evidence="7" id="KW-1185">Reference proteome</keyword>
<keyword evidence="4" id="KW-0411">Iron-sulfur</keyword>
<evidence type="ECO:0000256" key="2">
    <source>
        <dbReference type="ARBA" id="ARBA00022723"/>
    </source>
</evidence>
<dbReference type="Proteomes" id="UP000190890">
    <property type="component" value="Unassembled WGS sequence"/>
</dbReference>
<dbReference type="AlphaFoldDB" id="A0A1S8TFM3"/>
<dbReference type="EMBL" id="LZZM01000173">
    <property type="protein sequence ID" value="OOM76476.1"/>
    <property type="molecule type" value="Genomic_DNA"/>
</dbReference>
<dbReference type="SFLD" id="SFLDG01067">
    <property type="entry name" value="SPASM/twitch_domain_containing"/>
    <property type="match status" value="1"/>
</dbReference>
<comment type="caution">
    <text evidence="6">The sequence shown here is derived from an EMBL/GenBank/DDBJ whole genome shotgun (WGS) entry which is preliminary data.</text>
</comment>
<evidence type="ECO:0000256" key="3">
    <source>
        <dbReference type="ARBA" id="ARBA00023004"/>
    </source>
</evidence>
<evidence type="ECO:0000313" key="7">
    <source>
        <dbReference type="Proteomes" id="UP000190890"/>
    </source>
</evidence>
<proteinExistence type="predicted"/>
<dbReference type="PROSITE" id="PS51918">
    <property type="entry name" value="RADICAL_SAM"/>
    <property type="match status" value="1"/>
</dbReference>
<name>A0A1S8TFM3_9CLOT</name>